<keyword evidence="1" id="KW-0472">Membrane</keyword>
<gene>
    <name evidence="2" type="ORF">B0H17DRAFT_1177049</name>
</gene>
<comment type="caution">
    <text evidence="2">The sequence shown here is derived from an EMBL/GenBank/DDBJ whole genome shotgun (WGS) entry which is preliminary data.</text>
</comment>
<keyword evidence="3" id="KW-1185">Reference proteome</keyword>
<evidence type="ECO:0000256" key="1">
    <source>
        <dbReference type="SAM" id="Phobius"/>
    </source>
</evidence>
<sequence length="151" mass="16938">MSVLIANLNTMWWRSQLKCTQSSEMLQVLRQLNLDMSYWVFSNFVAAGVAETAMLTKVHLYSKIQAATGCFERFQPISSTQSVASLACDLVITAVLCTVLRKSRTGIRSLWALLQLIFVLQPCLHVRSALSILFQFVAMLGTFVFICHLSV</sequence>
<dbReference type="EMBL" id="JARKIE010000022">
    <property type="protein sequence ID" value="KAJ7699651.1"/>
    <property type="molecule type" value="Genomic_DNA"/>
</dbReference>
<dbReference type="Proteomes" id="UP001221757">
    <property type="component" value="Unassembled WGS sequence"/>
</dbReference>
<protein>
    <submittedName>
        <fullName evidence="2">Uncharacterized protein</fullName>
    </submittedName>
</protein>
<accession>A0AAD7DWN7</accession>
<dbReference type="AlphaFoldDB" id="A0AAD7DWN7"/>
<keyword evidence="1" id="KW-0812">Transmembrane</keyword>
<evidence type="ECO:0000313" key="2">
    <source>
        <dbReference type="EMBL" id="KAJ7699651.1"/>
    </source>
</evidence>
<proteinExistence type="predicted"/>
<organism evidence="2 3">
    <name type="scientific">Mycena rosella</name>
    <name type="common">Pink bonnet</name>
    <name type="synonym">Agaricus rosellus</name>
    <dbReference type="NCBI Taxonomy" id="1033263"/>
    <lineage>
        <taxon>Eukaryota</taxon>
        <taxon>Fungi</taxon>
        <taxon>Dikarya</taxon>
        <taxon>Basidiomycota</taxon>
        <taxon>Agaricomycotina</taxon>
        <taxon>Agaricomycetes</taxon>
        <taxon>Agaricomycetidae</taxon>
        <taxon>Agaricales</taxon>
        <taxon>Marasmiineae</taxon>
        <taxon>Mycenaceae</taxon>
        <taxon>Mycena</taxon>
    </lineage>
</organism>
<keyword evidence="1" id="KW-1133">Transmembrane helix</keyword>
<feature type="transmembrane region" description="Helical" evidence="1">
    <location>
        <begin position="133"/>
        <end position="150"/>
    </location>
</feature>
<name>A0AAD7DWN7_MYCRO</name>
<reference evidence="2" key="1">
    <citation type="submission" date="2023-03" db="EMBL/GenBank/DDBJ databases">
        <title>Massive genome expansion in bonnet fungi (Mycena s.s.) driven by repeated elements and novel gene families across ecological guilds.</title>
        <authorList>
            <consortium name="Lawrence Berkeley National Laboratory"/>
            <person name="Harder C.B."/>
            <person name="Miyauchi S."/>
            <person name="Viragh M."/>
            <person name="Kuo A."/>
            <person name="Thoen E."/>
            <person name="Andreopoulos B."/>
            <person name="Lu D."/>
            <person name="Skrede I."/>
            <person name="Drula E."/>
            <person name="Henrissat B."/>
            <person name="Morin E."/>
            <person name="Kohler A."/>
            <person name="Barry K."/>
            <person name="LaButti K."/>
            <person name="Morin E."/>
            <person name="Salamov A."/>
            <person name="Lipzen A."/>
            <person name="Mereny Z."/>
            <person name="Hegedus B."/>
            <person name="Baldrian P."/>
            <person name="Stursova M."/>
            <person name="Weitz H."/>
            <person name="Taylor A."/>
            <person name="Grigoriev I.V."/>
            <person name="Nagy L.G."/>
            <person name="Martin F."/>
            <person name="Kauserud H."/>
        </authorList>
    </citation>
    <scope>NUCLEOTIDE SEQUENCE</scope>
    <source>
        <strain evidence="2">CBHHK067</strain>
    </source>
</reference>
<evidence type="ECO:0000313" key="3">
    <source>
        <dbReference type="Proteomes" id="UP001221757"/>
    </source>
</evidence>